<protein>
    <submittedName>
        <fullName evidence="1">Uncharacterized protein</fullName>
    </submittedName>
</protein>
<evidence type="ECO:0000313" key="1">
    <source>
        <dbReference type="EMBL" id="KKO05809.1"/>
    </source>
</evidence>
<proteinExistence type="predicted"/>
<dbReference type="AlphaFoldDB" id="A0A0F9YMG5"/>
<dbReference type="EMBL" id="LAZR01000018">
    <property type="protein sequence ID" value="KKO05809.1"/>
    <property type="molecule type" value="Genomic_DNA"/>
</dbReference>
<accession>A0A0F9YMG5</accession>
<name>A0A0F9YMG5_9ZZZZ</name>
<gene>
    <name evidence="1" type="ORF">LCGC14_0074500</name>
</gene>
<reference evidence="1" key="1">
    <citation type="journal article" date="2015" name="Nature">
        <title>Complex archaea that bridge the gap between prokaryotes and eukaryotes.</title>
        <authorList>
            <person name="Spang A."/>
            <person name="Saw J.H."/>
            <person name="Jorgensen S.L."/>
            <person name="Zaremba-Niedzwiedzka K."/>
            <person name="Martijn J."/>
            <person name="Lind A.E."/>
            <person name="van Eijk R."/>
            <person name="Schleper C."/>
            <person name="Guy L."/>
            <person name="Ettema T.J."/>
        </authorList>
    </citation>
    <scope>NUCLEOTIDE SEQUENCE</scope>
</reference>
<organism evidence="1">
    <name type="scientific">marine sediment metagenome</name>
    <dbReference type="NCBI Taxonomy" id="412755"/>
    <lineage>
        <taxon>unclassified sequences</taxon>
        <taxon>metagenomes</taxon>
        <taxon>ecological metagenomes</taxon>
    </lineage>
</organism>
<sequence length="295" mass="33391">MGLTMALDPKKIALCWPNYIDAAEVSGGEWVPSLPLEHVQDDRTSVVAKTASLDPAHTQFSITTDRRRPLYVLAILAHNLSAAATVRTRVYRDAEQTDLIYDTDWQNVWPVVYGLDDVVWGNDNFWNRRLTEEDRTTYTPLMTQFFADRLLGSSVHVELLDTGNLEGAITLGRVMLADVWQPRYNLDYGVQDGYDSGTQITRAGDMARTGYARRLTPKRTVSFQLSNLNEDEAFLRVHRLQRTQDVVGEILYLYSPVPSAANFARTMIAQQTELNGITHPYLANYENAMSLLEIL</sequence>
<comment type="caution">
    <text evidence="1">The sequence shown here is derived from an EMBL/GenBank/DDBJ whole genome shotgun (WGS) entry which is preliminary data.</text>
</comment>